<dbReference type="InterPro" id="IPR000847">
    <property type="entry name" value="LysR_HTH_N"/>
</dbReference>
<evidence type="ECO:0000256" key="2">
    <source>
        <dbReference type="ARBA" id="ARBA00023015"/>
    </source>
</evidence>
<dbReference type="InterPro" id="IPR005119">
    <property type="entry name" value="LysR_subst-bd"/>
</dbReference>
<dbReference type="GO" id="GO:0003677">
    <property type="term" value="F:DNA binding"/>
    <property type="evidence" value="ECO:0007669"/>
    <property type="project" value="UniProtKB-KW"/>
</dbReference>
<dbReference type="PANTHER" id="PTHR30118">
    <property type="entry name" value="HTH-TYPE TRANSCRIPTIONAL REGULATOR LEUO-RELATED"/>
    <property type="match status" value="1"/>
</dbReference>
<keyword evidence="2" id="KW-0805">Transcription regulation</keyword>
<dbReference type="InterPro" id="IPR037402">
    <property type="entry name" value="YidZ_PBP2"/>
</dbReference>
<dbReference type="RefSeq" id="WP_306102293.1">
    <property type="nucleotide sequence ID" value="NZ_CP162601.1"/>
</dbReference>
<name>A0AB39HG38_9VIBR</name>
<organism evidence="6">
    <name type="scientific">Vibrio sp. HB236076</name>
    <dbReference type="NCBI Taxonomy" id="3232307"/>
    <lineage>
        <taxon>Bacteria</taxon>
        <taxon>Pseudomonadati</taxon>
        <taxon>Pseudomonadota</taxon>
        <taxon>Gammaproteobacteria</taxon>
        <taxon>Vibrionales</taxon>
        <taxon>Vibrionaceae</taxon>
        <taxon>Vibrio</taxon>
    </lineage>
</organism>
<dbReference type="PANTHER" id="PTHR30118:SF15">
    <property type="entry name" value="TRANSCRIPTIONAL REGULATORY PROTEIN"/>
    <property type="match status" value="1"/>
</dbReference>
<sequence length="314" mass="35709">MEIEEVYRRDLNLLVALRVLIEEGSVSRAATRLNLSQSAMSRVLARLRVLLDDPLFTRNGQRLMPTEKAQQINRQLSAPLEALKQVLSPQDFDITQYQDTFTVATTDYAMQTIMPFSLSQMQRSAPQASFEFVPLDQERLADQLNLEQVDLAIGRVPSLSAPLRHQVLGKVGVSCLVSRSHPCAEKTLSLDDYLVYPHAIIAISEGVHRLLDEALAAYEKRNVVLKAYYLQAAIALFDNLPLIVTVPADLAYLLAADYDLVVKPLPFHFEPFDYSMIWHARRDHSPAQVWLRESIEQEWGRLMARRQQLGLNNR</sequence>
<dbReference type="Gene3D" id="1.10.10.10">
    <property type="entry name" value="Winged helix-like DNA-binding domain superfamily/Winged helix DNA-binding domain"/>
    <property type="match status" value="1"/>
</dbReference>
<evidence type="ECO:0000313" key="6">
    <source>
        <dbReference type="EMBL" id="XDK25096.1"/>
    </source>
</evidence>
<dbReference type="PROSITE" id="PS50931">
    <property type="entry name" value="HTH_LYSR"/>
    <property type="match status" value="1"/>
</dbReference>
<dbReference type="Gene3D" id="3.40.190.10">
    <property type="entry name" value="Periplasmic binding protein-like II"/>
    <property type="match status" value="2"/>
</dbReference>
<protein>
    <submittedName>
        <fullName evidence="6">LysR family transcriptional regulator</fullName>
    </submittedName>
</protein>
<comment type="similarity">
    <text evidence="1">Belongs to the LysR transcriptional regulatory family.</text>
</comment>
<dbReference type="AlphaFoldDB" id="A0AB39HG38"/>
<evidence type="ECO:0000256" key="4">
    <source>
        <dbReference type="ARBA" id="ARBA00023163"/>
    </source>
</evidence>
<evidence type="ECO:0000259" key="5">
    <source>
        <dbReference type="PROSITE" id="PS50931"/>
    </source>
</evidence>
<gene>
    <name evidence="6" type="ORF">AB0763_00060</name>
</gene>
<evidence type="ECO:0000256" key="3">
    <source>
        <dbReference type="ARBA" id="ARBA00023125"/>
    </source>
</evidence>
<keyword evidence="3" id="KW-0238">DNA-binding</keyword>
<dbReference type="Pfam" id="PF00126">
    <property type="entry name" value="HTH_1"/>
    <property type="match status" value="1"/>
</dbReference>
<dbReference type="KEGG" id="vih:AB0763_00060"/>
<dbReference type="EMBL" id="CP162601">
    <property type="protein sequence ID" value="XDK25096.1"/>
    <property type="molecule type" value="Genomic_DNA"/>
</dbReference>
<keyword evidence="4" id="KW-0804">Transcription</keyword>
<reference evidence="6" key="1">
    <citation type="submission" date="2024-07" db="EMBL/GenBank/DDBJ databases">
        <title>Genome Analysis of a Potential Novel Vibrio Species Secreting pH- and Thermo-stable Alginate Lyase and its Application in Producing Alginate Oligosaccharides.</title>
        <authorList>
            <person name="Huang H."/>
            <person name="Bao K."/>
        </authorList>
    </citation>
    <scope>NUCLEOTIDE SEQUENCE</scope>
    <source>
        <strain evidence="6">HB236076</strain>
    </source>
</reference>
<dbReference type="CDD" id="cd08417">
    <property type="entry name" value="PBP2_Nitroaromatics_like"/>
    <property type="match status" value="1"/>
</dbReference>
<dbReference type="InterPro" id="IPR036390">
    <property type="entry name" value="WH_DNA-bd_sf"/>
</dbReference>
<dbReference type="InterPro" id="IPR036388">
    <property type="entry name" value="WH-like_DNA-bd_sf"/>
</dbReference>
<feature type="domain" description="HTH lysR-type" evidence="5">
    <location>
        <begin position="9"/>
        <end position="66"/>
    </location>
</feature>
<dbReference type="PRINTS" id="PR00039">
    <property type="entry name" value="HTHLYSR"/>
</dbReference>
<dbReference type="InterPro" id="IPR050389">
    <property type="entry name" value="LysR-type_TF"/>
</dbReference>
<proteinExistence type="inferred from homology"/>
<evidence type="ECO:0000256" key="1">
    <source>
        <dbReference type="ARBA" id="ARBA00009437"/>
    </source>
</evidence>
<dbReference type="GO" id="GO:0003700">
    <property type="term" value="F:DNA-binding transcription factor activity"/>
    <property type="evidence" value="ECO:0007669"/>
    <property type="project" value="InterPro"/>
</dbReference>
<accession>A0AB39HG38</accession>
<dbReference type="SUPFAM" id="SSF53850">
    <property type="entry name" value="Periplasmic binding protein-like II"/>
    <property type="match status" value="1"/>
</dbReference>
<dbReference type="Pfam" id="PF03466">
    <property type="entry name" value="LysR_substrate"/>
    <property type="match status" value="1"/>
</dbReference>
<dbReference type="SUPFAM" id="SSF46785">
    <property type="entry name" value="Winged helix' DNA-binding domain"/>
    <property type="match status" value="1"/>
</dbReference>